<dbReference type="Gramene" id="BGIOSGA031727-TA">
    <property type="protein sequence ID" value="BGIOSGA031727-PA"/>
    <property type="gene ID" value="BGIOSGA031727"/>
</dbReference>
<name>B8BHD8_ORYSI</name>
<sequence>MARRGGRVWPMTTGSWTVNTRAATAGVVSKSRTKTDTVRRRRLKQGEVAVGSIVEE</sequence>
<evidence type="ECO:0000313" key="1">
    <source>
        <dbReference type="EMBL" id="EEC67137.1"/>
    </source>
</evidence>
<dbReference type="Proteomes" id="UP000007015">
    <property type="component" value="Chromosome 10"/>
</dbReference>
<reference evidence="1 2" key="1">
    <citation type="journal article" date="2005" name="PLoS Biol.">
        <title>The genomes of Oryza sativa: a history of duplications.</title>
        <authorList>
            <person name="Yu J."/>
            <person name="Wang J."/>
            <person name="Lin W."/>
            <person name="Li S."/>
            <person name="Li H."/>
            <person name="Zhou J."/>
            <person name="Ni P."/>
            <person name="Dong W."/>
            <person name="Hu S."/>
            <person name="Zeng C."/>
            <person name="Zhang J."/>
            <person name="Zhang Y."/>
            <person name="Li R."/>
            <person name="Xu Z."/>
            <person name="Li S."/>
            <person name="Li X."/>
            <person name="Zheng H."/>
            <person name="Cong L."/>
            <person name="Lin L."/>
            <person name="Yin J."/>
            <person name="Geng J."/>
            <person name="Li G."/>
            <person name="Shi J."/>
            <person name="Liu J."/>
            <person name="Lv H."/>
            <person name="Li J."/>
            <person name="Wang J."/>
            <person name="Deng Y."/>
            <person name="Ran L."/>
            <person name="Shi X."/>
            <person name="Wang X."/>
            <person name="Wu Q."/>
            <person name="Li C."/>
            <person name="Ren X."/>
            <person name="Wang J."/>
            <person name="Wang X."/>
            <person name="Li D."/>
            <person name="Liu D."/>
            <person name="Zhang X."/>
            <person name="Ji Z."/>
            <person name="Zhao W."/>
            <person name="Sun Y."/>
            <person name="Zhang Z."/>
            <person name="Bao J."/>
            <person name="Han Y."/>
            <person name="Dong L."/>
            <person name="Ji J."/>
            <person name="Chen P."/>
            <person name="Wu S."/>
            <person name="Liu J."/>
            <person name="Xiao Y."/>
            <person name="Bu D."/>
            <person name="Tan J."/>
            <person name="Yang L."/>
            <person name="Ye C."/>
            <person name="Zhang J."/>
            <person name="Xu J."/>
            <person name="Zhou Y."/>
            <person name="Yu Y."/>
            <person name="Zhang B."/>
            <person name="Zhuang S."/>
            <person name="Wei H."/>
            <person name="Liu B."/>
            <person name="Lei M."/>
            <person name="Yu H."/>
            <person name="Li Y."/>
            <person name="Xu H."/>
            <person name="Wei S."/>
            <person name="He X."/>
            <person name="Fang L."/>
            <person name="Zhang Z."/>
            <person name="Zhang Y."/>
            <person name="Huang X."/>
            <person name="Su Z."/>
            <person name="Tong W."/>
            <person name="Li J."/>
            <person name="Tong Z."/>
            <person name="Li S."/>
            <person name="Ye J."/>
            <person name="Wang L."/>
            <person name="Fang L."/>
            <person name="Lei T."/>
            <person name="Chen C."/>
            <person name="Chen H."/>
            <person name="Xu Z."/>
            <person name="Li H."/>
            <person name="Huang H."/>
            <person name="Zhang F."/>
            <person name="Xu H."/>
            <person name="Li N."/>
            <person name="Zhao C."/>
            <person name="Li S."/>
            <person name="Dong L."/>
            <person name="Huang Y."/>
            <person name="Li L."/>
            <person name="Xi Y."/>
            <person name="Qi Q."/>
            <person name="Li W."/>
            <person name="Zhang B."/>
            <person name="Hu W."/>
            <person name="Zhang Y."/>
            <person name="Tian X."/>
            <person name="Jiao Y."/>
            <person name="Liang X."/>
            <person name="Jin J."/>
            <person name="Gao L."/>
            <person name="Zheng W."/>
            <person name="Hao B."/>
            <person name="Liu S."/>
            <person name="Wang W."/>
            <person name="Yuan L."/>
            <person name="Cao M."/>
            <person name="McDermott J."/>
            <person name="Samudrala R."/>
            <person name="Wang J."/>
            <person name="Wong G.K."/>
            <person name="Yang H."/>
        </authorList>
    </citation>
    <scope>NUCLEOTIDE SEQUENCE [LARGE SCALE GENOMIC DNA]</scope>
    <source>
        <strain evidence="2">cv. 93-11</strain>
    </source>
</reference>
<organism evidence="1 2">
    <name type="scientific">Oryza sativa subsp. indica</name>
    <name type="common">Rice</name>
    <dbReference type="NCBI Taxonomy" id="39946"/>
    <lineage>
        <taxon>Eukaryota</taxon>
        <taxon>Viridiplantae</taxon>
        <taxon>Streptophyta</taxon>
        <taxon>Embryophyta</taxon>
        <taxon>Tracheophyta</taxon>
        <taxon>Spermatophyta</taxon>
        <taxon>Magnoliopsida</taxon>
        <taxon>Liliopsida</taxon>
        <taxon>Poales</taxon>
        <taxon>Poaceae</taxon>
        <taxon>BOP clade</taxon>
        <taxon>Oryzoideae</taxon>
        <taxon>Oryzeae</taxon>
        <taxon>Oryzinae</taxon>
        <taxon>Oryza</taxon>
        <taxon>Oryza sativa</taxon>
    </lineage>
</organism>
<protein>
    <submittedName>
        <fullName evidence="1">Uncharacterized protein</fullName>
    </submittedName>
</protein>
<gene>
    <name evidence="1" type="ORF">OsI_33965</name>
</gene>
<dbReference type="AlphaFoldDB" id="B8BHD8"/>
<evidence type="ECO:0000313" key="2">
    <source>
        <dbReference type="Proteomes" id="UP000007015"/>
    </source>
</evidence>
<keyword evidence="2" id="KW-1185">Reference proteome</keyword>
<accession>B8BHD8</accession>
<proteinExistence type="predicted"/>
<dbReference type="HOGENOM" id="CLU_3017610_0_0_1"/>
<dbReference type="EMBL" id="CM000135">
    <property type="protein sequence ID" value="EEC67137.1"/>
    <property type="molecule type" value="Genomic_DNA"/>
</dbReference>